<evidence type="ECO:0000313" key="8">
    <source>
        <dbReference type="Proteomes" id="UP000019763"/>
    </source>
</evidence>
<dbReference type="VEuPathDB" id="CryptoDB:GNI_116880"/>
<dbReference type="RefSeq" id="XP_011131748.1">
    <property type="nucleotide sequence ID" value="XM_011133446.1"/>
</dbReference>
<dbReference type="InterPro" id="IPR018253">
    <property type="entry name" value="DnaJ_domain_CS"/>
</dbReference>
<evidence type="ECO:0000313" key="7">
    <source>
        <dbReference type="EMBL" id="EZG55160.1"/>
    </source>
</evidence>
<evidence type="ECO:0000259" key="6">
    <source>
        <dbReference type="PROSITE" id="PS50076"/>
    </source>
</evidence>
<keyword evidence="5" id="KW-0472">Membrane</keyword>
<dbReference type="InterPro" id="IPR036869">
    <property type="entry name" value="J_dom_sf"/>
</dbReference>
<organism evidence="7 8">
    <name type="scientific">Gregarina niphandrodes</name>
    <name type="common">Septate eugregarine</name>
    <dbReference type="NCBI Taxonomy" id="110365"/>
    <lineage>
        <taxon>Eukaryota</taxon>
        <taxon>Sar</taxon>
        <taxon>Alveolata</taxon>
        <taxon>Apicomplexa</taxon>
        <taxon>Conoidasida</taxon>
        <taxon>Gregarinasina</taxon>
        <taxon>Eugregarinorida</taxon>
        <taxon>Gregarinidae</taxon>
        <taxon>Gregarina</taxon>
    </lineage>
</organism>
<comment type="caution">
    <text evidence="7">The sequence shown here is derived from an EMBL/GenBank/DDBJ whole genome shotgun (WGS) entry which is preliminary data.</text>
</comment>
<dbReference type="SUPFAM" id="SSF46565">
    <property type="entry name" value="Chaperone J-domain"/>
    <property type="match status" value="1"/>
</dbReference>
<dbReference type="Proteomes" id="UP000019763">
    <property type="component" value="Unassembled WGS sequence"/>
</dbReference>
<keyword evidence="2" id="KW-0812">Transmembrane</keyword>
<name>A0A023B2R4_GRENI</name>
<comment type="subcellular location">
    <subcellularLocation>
        <location evidence="1">Endoplasmic reticulum membrane</location>
        <topology evidence="1">Single-pass membrane protein</topology>
    </subcellularLocation>
</comment>
<dbReference type="SMART" id="SM00271">
    <property type="entry name" value="DnaJ"/>
    <property type="match status" value="1"/>
</dbReference>
<keyword evidence="4" id="KW-1133">Transmembrane helix</keyword>
<evidence type="ECO:0000256" key="3">
    <source>
        <dbReference type="ARBA" id="ARBA00022824"/>
    </source>
</evidence>
<evidence type="ECO:0000256" key="1">
    <source>
        <dbReference type="ARBA" id="ARBA00004389"/>
    </source>
</evidence>
<dbReference type="CDD" id="cd06257">
    <property type="entry name" value="DnaJ"/>
    <property type="match status" value="1"/>
</dbReference>
<evidence type="ECO:0000256" key="5">
    <source>
        <dbReference type="ARBA" id="ARBA00023136"/>
    </source>
</evidence>
<keyword evidence="8" id="KW-1185">Reference proteome</keyword>
<proteinExistence type="predicted"/>
<gene>
    <name evidence="7" type="ORF">GNI_116880</name>
</gene>
<dbReference type="Pfam" id="PF00226">
    <property type="entry name" value="DnaJ"/>
    <property type="match status" value="1"/>
</dbReference>
<dbReference type="OrthoDB" id="552049at2759"/>
<dbReference type="AlphaFoldDB" id="A0A023B2R4"/>
<keyword evidence="3" id="KW-0256">Endoplasmic reticulum</keyword>
<dbReference type="InterPro" id="IPR015399">
    <property type="entry name" value="DUF1977_DnaJ-like"/>
</dbReference>
<sequence length="381" mass="43702">MQSEAQEEAEKCLRIAEKAWLSNDISKALRFAEKSLRLHNTPEAQSIIVKLKAGVPPVKQQGSAGSSTPVAAGRMRRTMSAADAQAKTYTHAQQDVCNKVIAAKDLYQVLGVSRDANEDQIKKAYRKLAMQLHPDKNGAPKAEEAFKKISKSFQVLSNEQTRAHYDRTGNDDVTSQPPAAAHRHHNAEFMTPEDLFQAFFFGQTPRAQHQYYYRRMPRQPEQPENQRRLQGLLQLLPILCILLFSWLNNMPFGRSSVDVSVTKTAATPSQFYTSEYKVPYFARPDFETTYPPRTAKRREMEAEVEYHNFQSKCRTATSEERTRFQYYRDLHNYRRAEQARKDLLNAERQNELCQIADTIGHKFPAAAKRVERGYSDLTKYG</sequence>
<dbReference type="InterPro" id="IPR051100">
    <property type="entry name" value="DnaJ_subfamily_B/C"/>
</dbReference>
<dbReference type="PROSITE" id="PS00636">
    <property type="entry name" value="DNAJ_1"/>
    <property type="match status" value="1"/>
</dbReference>
<dbReference type="PRINTS" id="PR00625">
    <property type="entry name" value="JDOMAIN"/>
</dbReference>
<accession>A0A023B2R4</accession>
<dbReference type="GeneID" id="22914169"/>
<dbReference type="Pfam" id="PF09320">
    <property type="entry name" value="DUF1977"/>
    <property type="match status" value="1"/>
</dbReference>
<feature type="domain" description="J" evidence="6">
    <location>
        <begin position="105"/>
        <end position="169"/>
    </location>
</feature>
<evidence type="ECO:0000256" key="4">
    <source>
        <dbReference type="ARBA" id="ARBA00022989"/>
    </source>
</evidence>
<protein>
    <submittedName>
        <fullName evidence="7">DnaJ</fullName>
    </submittedName>
</protein>
<dbReference type="InterPro" id="IPR001623">
    <property type="entry name" value="DnaJ_domain"/>
</dbReference>
<dbReference type="Gene3D" id="1.10.287.110">
    <property type="entry name" value="DnaJ domain"/>
    <property type="match status" value="1"/>
</dbReference>
<dbReference type="PROSITE" id="PS50076">
    <property type="entry name" value="DNAJ_2"/>
    <property type="match status" value="1"/>
</dbReference>
<dbReference type="EMBL" id="AFNH02000867">
    <property type="protein sequence ID" value="EZG55160.1"/>
    <property type="molecule type" value="Genomic_DNA"/>
</dbReference>
<dbReference type="GO" id="GO:0005789">
    <property type="term" value="C:endoplasmic reticulum membrane"/>
    <property type="evidence" value="ECO:0007669"/>
    <property type="project" value="UniProtKB-SubCell"/>
</dbReference>
<evidence type="ECO:0000256" key="2">
    <source>
        <dbReference type="ARBA" id="ARBA00022692"/>
    </source>
</evidence>
<dbReference type="OMA" id="DQWGEEG"/>
<dbReference type="PANTHER" id="PTHR43908">
    <property type="entry name" value="AT29763P-RELATED"/>
    <property type="match status" value="1"/>
</dbReference>
<reference evidence="7" key="1">
    <citation type="submission" date="2013-12" db="EMBL/GenBank/DDBJ databases">
        <authorList>
            <person name="Omoto C.K."/>
            <person name="Sibley D."/>
            <person name="Venepally P."/>
            <person name="Hadjithomas M."/>
            <person name="Karamycheva S."/>
            <person name="Brunk B."/>
            <person name="Roos D."/>
            <person name="Caler E."/>
            <person name="Lorenzi H."/>
        </authorList>
    </citation>
    <scope>NUCLEOTIDE SEQUENCE</scope>
</reference>
<dbReference type="eggNOG" id="KOG0714">
    <property type="taxonomic scope" value="Eukaryota"/>
</dbReference>